<evidence type="ECO:0000256" key="1">
    <source>
        <dbReference type="SAM" id="MobiDB-lite"/>
    </source>
</evidence>
<feature type="region of interest" description="Disordered" evidence="1">
    <location>
        <begin position="60"/>
        <end position="113"/>
    </location>
</feature>
<protein>
    <submittedName>
        <fullName evidence="2">Uncharacterized protein</fullName>
    </submittedName>
</protein>
<dbReference type="Proteomes" id="UP001497482">
    <property type="component" value="Chromosome 15"/>
</dbReference>
<dbReference type="EMBL" id="OZ035837">
    <property type="protein sequence ID" value="CAL1581952.1"/>
    <property type="molecule type" value="Genomic_DNA"/>
</dbReference>
<name>A0AAV2K2M0_KNICA</name>
<accession>A0AAV2K2M0</accession>
<evidence type="ECO:0000313" key="2">
    <source>
        <dbReference type="EMBL" id="CAL1581952.1"/>
    </source>
</evidence>
<keyword evidence="3" id="KW-1185">Reference proteome</keyword>
<reference evidence="2 3" key="1">
    <citation type="submission" date="2024-04" db="EMBL/GenBank/DDBJ databases">
        <authorList>
            <person name="Waldvogel A.-M."/>
            <person name="Schoenle A."/>
        </authorList>
    </citation>
    <scope>NUCLEOTIDE SEQUENCE [LARGE SCALE GENOMIC DNA]</scope>
</reference>
<organism evidence="2 3">
    <name type="scientific">Knipowitschia caucasica</name>
    <name type="common">Caucasian dwarf goby</name>
    <name type="synonym">Pomatoschistus caucasicus</name>
    <dbReference type="NCBI Taxonomy" id="637954"/>
    <lineage>
        <taxon>Eukaryota</taxon>
        <taxon>Metazoa</taxon>
        <taxon>Chordata</taxon>
        <taxon>Craniata</taxon>
        <taxon>Vertebrata</taxon>
        <taxon>Euteleostomi</taxon>
        <taxon>Actinopterygii</taxon>
        <taxon>Neopterygii</taxon>
        <taxon>Teleostei</taxon>
        <taxon>Neoteleostei</taxon>
        <taxon>Acanthomorphata</taxon>
        <taxon>Gobiaria</taxon>
        <taxon>Gobiiformes</taxon>
        <taxon>Gobioidei</taxon>
        <taxon>Gobiidae</taxon>
        <taxon>Gobiinae</taxon>
        <taxon>Knipowitschia</taxon>
    </lineage>
</organism>
<proteinExistence type="predicted"/>
<evidence type="ECO:0000313" key="3">
    <source>
        <dbReference type="Proteomes" id="UP001497482"/>
    </source>
</evidence>
<dbReference type="AlphaFoldDB" id="A0AAV2K2M0"/>
<gene>
    <name evidence="2" type="ORF">KC01_LOCUS12661</name>
</gene>
<sequence length="199" mass="21368">MQFPFHARGTLSDSRGRCEASEAALGAPHMVPVGSSPLSSPTANRLSPLTMSGCFRALPSAPPNRQCQTAEEHPALSPRKRAACQSPAQSPGAPAGVELLGGLSPTPGSKHSPNPHGACIVPWDLLYTVISPAARHHSCSTISHRGPPERPLSHWALYVSRGPELPFSPDLCEDPQVVTLIRETSTRIYKAYREIETRQ</sequence>